<feature type="region of interest" description="Disordered" evidence="1">
    <location>
        <begin position="123"/>
        <end position="162"/>
    </location>
</feature>
<sequence length="251" mass="28175">MDLLPLNIVKNAEGSTPIKARKNESIDRLDLYSFLGSLVFEHELFHSEMDVEEYRKKGEKRIVIGSTKMENYSAMIFFNFFQSQNSNFILTNKKEKCLCVVETSCASRSDTECLLYAAGGHRPTRSDAAKPTTTQRDPHGEGRCRVAVKSPGVGGGGRRGDQGPHWRLVDSILYERENERDRGMRGIEWGFELRVAPLAIQPPPWQPHSHDGRPRESRLGHPGSSMGTTPRVVGGRPARSFPGMCLDFLEE</sequence>
<keyword evidence="3" id="KW-1185">Reference proteome</keyword>
<dbReference type="EMBL" id="CADCXU010009070">
    <property type="protein sequence ID" value="CAA9999912.1"/>
    <property type="molecule type" value="Genomic_DNA"/>
</dbReference>
<evidence type="ECO:0000313" key="3">
    <source>
        <dbReference type="Proteomes" id="UP000479000"/>
    </source>
</evidence>
<organism evidence="2 3">
    <name type="scientific">Nesidiocoris tenuis</name>
    <dbReference type="NCBI Taxonomy" id="355587"/>
    <lineage>
        <taxon>Eukaryota</taxon>
        <taxon>Metazoa</taxon>
        <taxon>Ecdysozoa</taxon>
        <taxon>Arthropoda</taxon>
        <taxon>Hexapoda</taxon>
        <taxon>Insecta</taxon>
        <taxon>Pterygota</taxon>
        <taxon>Neoptera</taxon>
        <taxon>Paraneoptera</taxon>
        <taxon>Hemiptera</taxon>
        <taxon>Heteroptera</taxon>
        <taxon>Panheteroptera</taxon>
        <taxon>Cimicomorpha</taxon>
        <taxon>Miridae</taxon>
        <taxon>Dicyphina</taxon>
        <taxon>Nesidiocoris</taxon>
    </lineage>
</organism>
<dbReference type="AlphaFoldDB" id="A0A6H5GAI7"/>
<reference evidence="2 3" key="1">
    <citation type="submission" date="2020-02" db="EMBL/GenBank/DDBJ databases">
        <authorList>
            <person name="Ferguson B K."/>
        </authorList>
    </citation>
    <scope>NUCLEOTIDE SEQUENCE [LARGE SCALE GENOMIC DNA]</scope>
</reference>
<feature type="region of interest" description="Disordered" evidence="1">
    <location>
        <begin position="202"/>
        <end position="237"/>
    </location>
</feature>
<protein>
    <submittedName>
        <fullName evidence="2">Uncharacterized protein</fullName>
    </submittedName>
</protein>
<accession>A0A6H5GAI7</accession>
<name>A0A6H5GAI7_9HEMI</name>
<evidence type="ECO:0000313" key="2">
    <source>
        <dbReference type="EMBL" id="CAA9999912.1"/>
    </source>
</evidence>
<gene>
    <name evidence="2" type="ORF">NTEN_LOCUS6134</name>
</gene>
<feature type="compositionally biased region" description="Basic and acidic residues" evidence="1">
    <location>
        <begin position="208"/>
        <end position="219"/>
    </location>
</feature>
<proteinExistence type="predicted"/>
<dbReference type="Proteomes" id="UP000479000">
    <property type="component" value="Unassembled WGS sequence"/>
</dbReference>
<evidence type="ECO:0000256" key="1">
    <source>
        <dbReference type="SAM" id="MobiDB-lite"/>
    </source>
</evidence>